<dbReference type="PANTHER" id="PTHR37296">
    <property type="entry name" value="CONSERVED VIRULENCE FACTOR B"/>
    <property type="match status" value="1"/>
</dbReference>
<keyword evidence="6" id="KW-1185">Reference proteome</keyword>
<proteinExistence type="inferred from homology"/>
<dbReference type="PANTHER" id="PTHR37296:SF1">
    <property type="entry name" value="CONSERVED VIRULENCE FACTOR B"/>
    <property type="match status" value="1"/>
</dbReference>
<comment type="similarity">
    <text evidence="1">Belongs to the CvfB family.</text>
</comment>
<name>A0ABS7WW55_9GAMM</name>
<organism evidence="5 6">
    <name type="scientific">Modicisalibacter tunisiensis</name>
    <dbReference type="NCBI Taxonomy" id="390637"/>
    <lineage>
        <taxon>Bacteria</taxon>
        <taxon>Pseudomonadati</taxon>
        <taxon>Pseudomonadota</taxon>
        <taxon>Gammaproteobacteria</taxon>
        <taxon>Oceanospirillales</taxon>
        <taxon>Halomonadaceae</taxon>
        <taxon>Modicisalibacter</taxon>
    </lineage>
</organism>
<dbReference type="Proteomes" id="UP001319883">
    <property type="component" value="Unassembled WGS sequence"/>
</dbReference>
<reference evidence="5 6" key="1">
    <citation type="submission" date="2021-05" db="EMBL/GenBank/DDBJ databases">
        <title>Petroleum and Energy Research Collection (APPE): ex situ preservation of microbial diversity associated with the oil industry and exploitation of its biotechnological potential.</title>
        <authorList>
            <person name="Paixao C.T.M."/>
            <person name="Gomes M.B."/>
            <person name="Oliveira V.M."/>
        </authorList>
    </citation>
    <scope>NUCLEOTIDE SEQUENCE [LARGE SCALE GENOMIC DNA]</scope>
    <source>
        <strain evidence="5 6">LIT2</strain>
    </source>
</reference>
<dbReference type="Gene3D" id="1.10.10.10">
    <property type="entry name" value="Winged helix-like DNA-binding domain superfamily/Winged helix DNA-binding domain"/>
    <property type="match status" value="1"/>
</dbReference>
<evidence type="ECO:0000256" key="1">
    <source>
        <dbReference type="PIRNR" id="PIRNR012524"/>
    </source>
</evidence>
<dbReference type="InterPro" id="IPR014464">
    <property type="entry name" value="CvfB_fam"/>
</dbReference>
<dbReference type="Gene3D" id="2.40.50.140">
    <property type="entry name" value="Nucleic acid-binding proteins"/>
    <property type="match status" value="2"/>
</dbReference>
<comment type="caution">
    <text evidence="5">The sequence shown here is derived from an EMBL/GenBank/DDBJ whole genome shotgun (WGS) entry which is preliminary data.</text>
</comment>
<feature type="domain" description="Conserved virulence factor B-like winged helix" evidence="4">
    <location>
        <begin position="178"/>
        <end position="233"/>
    </location>
</feature>
<gene>
    <name evidence="5" type="ORF">KGQ91_03945</name>
</gene>
<dbReference type="InterPro" id="IPR039566">
    <property type="entry name" value="CvfB_S1_st"/>
</dbReference>
<protein>
    <submittedName>
        <fullName evidence="5">RNA-binding protein</fullName>
    </submittedName>
</protein>
<evidence type="ECO:0000313" key="6">
    <source>
        <dbReference type="Proteomes" id="UP001319883"/>
    </source>
</evidence>
<dbReference type="EMBL" id="JAGXFD010000001">
    <property type="protein sequence ID" value="MBZ9566837.1"/>
    <property type="molecule type" value="Genomic_DNA"/>
</dbReference>
<accession>A0ABS7WW55</accession>
<feature type="region of interest" description="Disordered" evidence="2">
    <location>
        <begin position="1"/>
        <end position="26"/>
    </location>
</feature>
<dbReference type="InterPro" id="IPR040764">
    <property type="entry name" value="CvfB_WH"/>
</dbReference>
<dbReference type="Pfam" id="PF13509">
    <property type="entry name" value="S1_2"/>
    <property type="match status" value="1"/>
</dbReference>
<dbReference type="InterPro" id="IPR036388">
    <property type="entry name" value="WH-like_DNA-bd_sf"/>
</dbReference>
<dbReference type="PIRSF" id="PIRSF012524">
    <property type="entry name" value="YitL_S1"/>
    <property type="match status" value="1"/>
</dbReference>
<sequence length="246" mass="26791">MSRRAPSRPPSAAADTPRHADADSRAPHPAIGEVAWLRVVSVNDSGAFLDWGRPKDLLLPFGEQVGRPEAGRHVLVKINVDERSRPVASMRLNRFIADTGDDLAPGDAVTLVVADRTPLGVKAVVEHRVWGLLYQDDLPRALRRGERLDGYVRRVREDGRLDLSLAPLGGARRDQARERVLAALDEGDGFLALTDKSPAAVVKARLGVSKSAFKEAIGGLYKQRRIRLEADGIHRVDDGTPSGDAR</sequence>
<evidence type="ECO:0000313" key="5">
    <source>
        <dbReference type="EMBL" id="MBZ9566837.1"/>
    </source>
</evidence>
<dbReference type="RefSeq" id="WP_224420317.1">
    <property type="nucleotide sequence ID" value="NZ_JAGXFD010000001.1"/>
</dbReference>
<dbReference type="InterPro" id="IPR012340">
    <property type="entry name" value="NA-bd_OB-fold"/>
</dbReference>
<evidence type="ECO:0000259" key="3">
    <source>
        <dbReference type="Pfam" id="PF13509"/>
    </source>
</evidence>
<feature type="compositionally biased region" description="Basic and acidic residues" evidence="2">
    <location>
        <begin position="16"/>
        <end position="26"/>
    </location>
</feature>
<evidence type="ECO:0000259" key="4">
    <source>
        <dbReference type="Pfam" id="PF17783"/>
    </source>
</evidence>
<feature type="domain" description="Conserved virulence factor B first S1" evidence="3">
    <location>
        <begin position="31"/>
        <end position="90"/>
    </location>
</feature>
<dbReference type="Pfam" id="PF17783">
    <property type="entry name" value="WHD_CvfB"/>
    <property type="match status" value="1"/>
</dbReference>
<evidence type="ECO:0000256" key="2">
    <source>
        <dbReference type="SAM" id="MobiDB-lite"/>
    </source>
</evidence>